<dbReference type="AlphaFoldDB" id="A0A075AYP4"/>
<evidence type="ECO:0000256" key="1">
    <source>
        <dbReference type="SAM" id="Phobius"/>
    </source>
</evidence>
<protein>
    <submittedName>
        <fullName evidence="2">Uncharacterized protein</fullName>
    </submittedName>
</protein>
<name>A0A075AYP4_ROZAC</name>
<feature type="transmembrane region" description="Helical" evidence="1">
    <location>
        <begin position="6"/>
        <end position="27"/>
    </location>
</feature>
<sequence>MSSSMTGGLLVLQLYLRGIQFILLFLLNSCDFSNKNEPIGSIGKSESDEVGIVDDDVIGRLIVVDDKVVGFVVGVALTVVVGVVMLIDGFVVEAEIEELTLSDVGGT</sequence>
<keyword evidence="1" id="KW-0472">Membrane</keyword>
<dbReference type="Proteomes" id="UP000030755">
    <property type="component" value="Unassembled WGS sequence"/>
</dbReference>
<gene>
    <name evidence="2" type="ORF">O9G_000424</name>
</gene>
<proteinExistence type="predicted"/>
<accession>A0A075AYP4</accession>
<keyword evidence="3" id="KW-1185">Reference proteome</keyword>
<evidence type="ECO:0000313" key="3">
    <source>
        <dbReference type="Proteomes" id="UP000030755"/>
    </source>
</evidence>
<reference evidence="2 3" key="1">
    <citation type="journal article" date="2013" name="Curr. Biol.">
        <title>Shared signatures of parasitism and phylogenomics unite Cryptomycota and microsporidia.</title>
        <authorList>
            <person name="James T.Y."/>
            <person name="Pelin A."/>
            <person name="Bonen L."/>
            <person name="Ahrendt S."/>
            <person name="Sain D."/>
            <person name="Corradi N."/>
            <person name="Stajich J.E."/>
        </authorList>
    </citation>
    <scope>NUCLEOTIDE SEQUENCE [LARGE SCALE GENOMIC DNA]</scope>
    <source>
        <strain evidence="2 3">CSF55</strain>
    </source>
</reference>
<dbReference type="EMBL" id="KE561047">
    <property type="protein sequence ID" value="EPZ33649.1"/>
    <property type="molecule type" value="Genomic_DNA"/>
</dbReference>
<keyword evidence="1" id="KW-0812">Transmembrane</keyword>
<keyword evidence="1" id="KW-1133">Transmembrane helix</keyword>
<evidence type="ECO:0000313" key="2">
    <source>
        <dbReference type="EMBL" id="EPZ33649.1"/>
    </source>
</evidence>
<organism evidence="2 3">
    <name type="scientific">Rozella allomycis (strain CSF55)</name>
    <dbReference type="NCBI Taxonomy" id="988480"/>
    <lineage>
        <taxon>Eukaryota</taxon>
        <taxon>Fungi</taxon>
        <taxon>Fungi incertae sedis</taxon>
        <taxon>Cryptomycota</taxon>
        <taxon>Cryptomycota incertae sedis</taxon>
        <taxon>Rozella</taxon>
    </lineage>
</organism>
<feature type="transmembrane region" description="Helical" evidence="1">
    <location>
        <begin position="68"/>
        <end position="92"/>
    </location>
</feature>
<dbReference type="HOGENOM" id="CLU_2211451_0_0_1"/>